<dbReference type="Gene3D" id="3.30.420.240">
    <property type="match status" value="1"/>
</dbReference>
<proteinExistence type="predicted"/>
<dbReference type="InterPro" id="IPR027417">
    <property type="entry name" value="P-loop_NTPase"/>
</dbReference>
<dbReference type="EMBL" id="OR769223">
    <property type="protein sequence ID" value="WQJ53615.1"/>
    <property type="molecule type" value="Genomic_DNA"/>
</dbReference>
<keyword evidence="2" id="KW-1185">Reference proteome</keyword>
<accession>A0ABZ0Z341</accession>
<sequence length="531" mass="60726">MGKVKEILEGLPYFMKPGIINLAEKRIKFENGCSIKCAAASKSPATGDSIQLLYIDEAALIPENVIEEYWASIIPTMSSFSNSQIILSSTPRGKGNRFFKVVDGAINGDNDFYYQRVDWWEVPGHDEEWAKRQKALLGEELFNREFGLSFETAGSRIVSDHSVLFMNRIAQKFVIRDFYSVPEEISKCIKWAPDFDPTFMSYQDLKNRKFLLSVDTAQGILAGTTSKKDADYNIINIFEIEPMSPYKIEENRNNSPITIMDCIQYKQVGIYMDNIRDEAQCAEAAKYIVFQILKCGLKDIDNCRVLLEINFNGNNWITKFKNHPSYYDLIILKTVKGIQKPGQKIEQMKQQYGYRTTGGSHGKNYYCELGASMIHKRQIIPRQIDNDNVNISTVTQLQQFAKNDKGHYEGTCCHDDISITTLFVSIAQESKQFRLWITDWMEHLNTRKSIKIMEMLNIYIEQEAQISQEAFHNFYQAASSTFGKLTYKQNGYGSIMDGNIPNNNNGYINGGSYSSGSYNSYGNMNYKNSGW</sequence>
<dbReference type="Proteomes" id="UP001358193">
    <property type="component" value="Segment"/>
</dbReference>
<organism evidence="1 2">
    <name type="scientific">phage Lak_Megaphage_Sonny</name>
    <dbReference type="NCBI Taxonomy" id="3109229"/>
    <lineage>
        <taxon>Viruses</taxon>
        <taxon>Duplodnaviria</taxon>
        <taxon>Heunggongvirae</taxon>
        <taxon>Uroviricota</taxon>
        <taxon>Caudoviricetes</taxon>
        <taxon>Caudoviricetes code 15 clade</taxon>
    </lineage>
</organism>
<reference evidence="1 2" key="1">
    <citation type="submission" date="2023-11" db="EMBL/GenBank/DDBJ databases">
        <authorList>
            <person name="Cook R."/>
            <person name="Crisci M."/>
            <person name="Pye H."/>
            <person name="Adriaenssens E."/>
            <person name="Santini J."/>
        </authorList>
    </citation>
    <scope>NUCLEOTIDE SEQUENCE [LARGE SCALE GENOMIC DNA]</scope>
    <source>
        <strain evidence="1">Lak_Megaphage_Sonny</strain>
    </source>
</reference>
<evidence type="ECO:0000313" key="2">
    <source>
        <dbReference type="Proteomes" id="UP001358193"/>
    </source>
</evidence>
<dbReference type="Gene3D" id="3.40.50.300">
    <property type="entry name" value="P-loop containing nucleotide triphosphate hydrolases"/>
    <property type="match status" value="1"/>
</dbReference>
<name>A0ABZ0Z341_9CAUD</name>
<evidence type="ECO:0000313" key="1">
    <source>
        <dbReference type="EMBL" id="WQJ53615.1"/>
    </source>
</evidence>
<dbReference type="Pfam" id="PF03237">
    <property type="entry name" value="Terminase_6N"/>
    <property type="match status" value="1"/>
</dbReference>
<protein>
    <submittedName>
        <fullName evidence="1">Terminase large subunit</fullName>
    </submittedName>
</protein>